<dbReference type="Proteomes" id="UP001163687">
    <property type="component" value="Chromosome"/>
</dbReference>
<dbReference type="PANTHER" id="PTHR31891:SF1">
    <property type="entry name" value="FORMAMIDASE C869.04-RELATED"/>
    <property type="match status" value="1"/>
</dbReference>
<gene>
    <name evidence="1" type="ORF">caldi_16700</name>
</gene>
<dbReference type="GO" id="GO:0016811">
    <property type="term" value="F:hydrolase activity, acting on carbon-nitrogen (but not peptide) bonds, in linear amides"/>
    <property type="evidence" value="ECO:0007669"/>
    <property type="project" value="InterPro"/>
</dbReference>
<keyword evidence="2" id="KW-1185">Reference proteome</keyword>
<dbReference type="SUPFAM" id="SSF141130">
    <property type="entry name" value="Acetamidase/Formamidase-like"/>
    <property type="match status" value="1"/>
</dbReference>
<protein>
    <submittedName>
        <fullName evidence="1">Acetamidase</fullName>
    </submittedName>
</protein>
<dbReference type="Gene3D" id="3.10.28.20">
    <property type="entry name" value="Acetamidase/Formamidase-like domains"/>
    <property type="match status" value="1"/>
</dbReference>
<organism evidence="1 2">
    <name type="scientific">Caldinitratiruptor microaerophilus</name>
    <dbReference type="NCBI Taxonomy" id="671077"/>
    <lineage>
        <taxon>Bacteria</taxon>
        <taxon>Bacillati</taxon>
        <taxon>Bacillota</taxon>
        <taxon>Clostridia</taxon>
        <taxon>Eubacteriales</taxon>
        <taxon>Symbiobacteriaceae</taxon>
        <taxon>Caldinitratiruptor</taxon>
    </lineage>
</organism>
<dbReference type="Pfam" id="PF03069">
    <property type="entry name" value="FmdA_AmdA"/>
    <property type="match status" value="2"/>
</dbReference>
<sequence>MARTHYFPSDKVHFTWDVGHEPVLAIDSGDTVIVETRDVSDNQITPSSDASVITTLNWDRVYPLAGPIHVNGAEPGDTLAVEILDIHTRGWGWTAIIPGFGLLAEDFKEPYLRIFDLSQGDVTYLREDIAIPIEPFFGTMGVCPAGARAQPVMPPGTFGGNMDTRQLTRGATLYLPVQVPGALFSCGDAHAAQGDGEVCVTGIEAPMYAALRFTLHKGRRIPSPQFVTGGPLTPRVNHAGWYGTTGVGPDLMQAAKDAVRSMVVHLTETYGLSAEDAYVLSSLVVDLKISEIVDAGQYIVSALLPLAIFRQAK</sequence>
<name>A0AA35CNJ9_9FIRM</name>
<evidence type="ECO:0000313" key="1">
    <source>
        <dbReference type="EMBL" id="BDG60580.1"/>
    </source>
</evidence>
<dbReference type="PANTHER" id="PTHR31891">
    <property type="entry name" value="FORMAMIDASE C869.04-RELATED"/>
    <property type="match status" value="1"/>
</dbReference>
<dbReference type="Gene3D" id="2.60.120.580">
    <property type="entry name" value="Acetamidase/Formamidase-like domains"/>
    <property type="match status" value="1"/>
</dbReference>
<dbReference type="RefSeq" id="WP_264844593.1">
    <property type="nucleotide sequence ID" value="NZ_AP025628.1"/>
</dbReference>
<dbReference type="KEGG" id="cmic:caldi_16700"/>
<dbReference type="InterPro" id="IPR004304">
    <property type="entry name" value="FmdA_AmdA"/>
</dbReference>
<dbReference type="EMBL" id="AP025628">
    <property type="protein sequence ID" value="BDG60580.1"/>
    <property type="molecule type" value="Genomic_DNA"/>
</dbReference>
<dbReference type="Gene3D" id="2.40.10.120">
    <property type="match status" value="1"/>
</dbReference>
<proteinExistence type="predicted"/>
<accession>A0AA35CNJ9</accession>
<evidence type="ECO:0000313" key="2">
    <source>
        <dbReference type="Proteomes" id="UP001163687"/>
    </source>
</evidence>
<dbReference type="AlphaFoldDB" id="A0AA35CNJ9"/>
<reference evidence="1" key="1">
    <citation type="submission" date="2022-03" db="EMBL/GenBank/DDBJ databases">
        <title>Complete genome sequence of Caldinitratiruptor microaerophilus.</title>
        <authorList>
            <person name="Mukaiyama R."/>
            <person name="Nishiyama T."/>
            <person name="Ueda K."/>
        </authorList>
    </citation>
    <scope>NUCLEOTIDE SEQUENCE</scope>
    <source>
        <strain evidence="1">JCM 16183</strain>
    </source>
</reference>